<reference evidence="2 3" key="1">
    <citation type="submission" date="2016-02" db="EMBL/GenBank/DDBJ databases">
        <title>Band-tailed pigeon sequencing and assembly.</title>
        <authorList>
            <person name="Soares A.E."/>
            <person name="Novak B.J."/>
            <person name="Rice E.S."/>
            <person name="O'Connell B."/>
            <person name="Chang D."/>
            <person name="Weber S."/>
            <person name="Shapiro B."/>
        </authorList>
    </citation>
    <scope>NUCLEOTIDE SEQUENCE [LARGE SCALE GENOMIC DNA]</scope>
    <source>
        <strain evidence="2">BTP2013</strain>
        <tissue evidence="2">Blood</tissue>
    </source>
</reference>
<dbReference type="EMBL" id="LSYS01002182">
    <property type="protein sequence ID" value="OPJ86518.1"/>
    <property type="molecule type" value="Genomic_DNA"/>
</dbReference>
<feature type="compositionally biased region" description="Polar residues" evidence="1">
    <location>
        <begin position="25"/>
        <end position="36"/>
    </location>
</feature>
<evidence type="ECO:0000256" key="1">
    <source>
        <dbReference type="SAM" id="MobiDB-lite"/>
    </source>
</evidence>
<proteinExistence type="predicted"/>
<accession>A0A1V4KQ11</accession>
<name>A0A1V4KQ11_PATFA</name>
<gene>
    <name evidence="2" type="ORF">AV530_006675</name>
</gene>
<organism evidence="2 3">
    <name type="scientific">Patagioenas fasciata monilis</name>
    <dbReference type="NCBI Taxonomy" id="372326"/>
    <lineage>
        <taxon>Eukaryota</taxon>
        <taxon>Metazoa</taxon>
        <taxon>Chordata</taxon>
        <taxon>Craniata</taxon>
        <taxon>Vertebrata</taxon>
        <taxon>Euteleostomi</taxon>
        <taxon>Archelosauria</taxon>
        <taxon>Archosauria</taxon>
        <taxon>Dinosauria</taxon>
        <taxon>Saurischia</taxon>
        <taxon>Theropoda</taxon>
        <taxon>Coelurosauria</taxon>
        <taxon>Aves</taxon>
        <taxon>Neognathae</taxon>
        <taxon>Neoaves</taxon>
        <taxon>Columbimorphae</taxon>
        <taxon>Columbiformes</taxon>
        <taxon>Columbidae</taxon>
        <taxon>Patagioenas</taxon>
    </lineage>
</organism>
<evidence type="ECO:0000313" key="3">
    <source>
        <dbReference type="Proteomes" id="UP000190648"/>
    </source>
</evidence>
<evidence type="ECO:0000313" key="2">
    <source>
        <dbReference type="EMBL" id="OPJ86518.1"/>
    </source>
</evidence>
<keyword evidence="3" id="KW-1185">Reference proteome</keyword>
<protein>
    <submittedName>
        <fullName evidence="2">Uncharacterized protein</fullName>
    </submittedName>
</protein>
<dbReference type="AlphaFoldDB" id="A0A1V4KQ11"/>
<sequence length="132" mass="14506">MNGTVQAWCHLKRSRSQQRWSLDLTKTPSTPVSSSGPWRRMVGKGAPGMAEANKERSKAKSACCTEGRKLRMSLCFWAFFTLSLGDASGCCTRSKRLVELQSLGATLGQEKGSSALLPRIRRRVTTRTADLA</sequence>
<dbReference type="Proteomes" id="UP000190648">
    <property type="component" value="Unassembled WGS sequence"/>
</dbReference>
<feature type="region of interest" description="Disordered" evidence="1">
    <location>
        <begin position="25"/>
        <end position="58"/>
    </location>
</feature>
<comment type="caution">
    <text evidence="2">The sequence shown here is derived from an EMBL/GenBank/DDBJ whole genome shotgun (WGS) entry which is preliminary data.</text>
</comment>